<dbReference type="RefSeq" id="WP_407328209.1">
    <property type="nucleotide sequence ID" value="NZ_CP136865.1"/>
</dbReference>
<keyword evidence="5" id="KW-1185">Reference proteome</keyword>
<keyword evidence="2" id="KW-0472">Membrane</keyword>
<accession>A0ABZ0IEZ5</accession>
<evidence type="ECO:0000313" key="5">
    <source>
        <dbReference type="Proteomes" id="UP001626549"/>
    </source>
</evidence>
<feature type="domain" description="Signal transduction histidine kinase internal region" evidence="3">
    <location>
        <begin position="166"/>
        <end position="245"/>
    </location>
</feature>
<organism evidence="4 5">
    <name type="scientific">Congregibacter brevis</name>
    <dbReference type="NCBI Taxonomy" id="3081201"/>
    <lineage>
        <taxon>Bacteria</taxon>
        <taxon>Pseudomonadati</taxon>
        <taxon>Pseudomonadota</taxon>
        <taxon>Gammaproteobacteria</taxon>
        <taxon>Cellvibrionales</taxon>
        <taxon>Halieaceae</taxon>
        <taxon>Congregibacter</taxon>
    </lineage>
</organism>
<dbReference type="PANTHER" id="PTHR34220">
    <property type="entry name" value="SENSOR HISTIDINE KINASE YPDA"/>
    <property type="match status" value="1"/>
</dbReference>
<feature type="transmembrane region" description="Helical" evidence="2">
    <location>
        <begin position="125"/>
        <end position="150"/>
    </location>
</feature>
<dbReference type="InterPro" id="IPR010559">
    <property type="entry name" value="Sig_transdc_His_kin_internal"/>
</dbReference>
<dbReference type="GO" id="GO:0016301">
    <property type="term" value="F:kinase activity"/>
    <property type="evidence" value="ECO:0007669"/>
    <property type="project" value="UniProtKB-KW"/>
</dbReference>
<dbReference type="InterPro" id="IPR036890">
    <property type="entry name" value="HATPase_C_sf"/>
</dbReference>
<dbReference type="Pfam" id="PF06580">
    <property type="entry name" value="His_kinase"/>
    <property type="match status" value="1"/>
</dbReference>
<keyword evidence="2" id="KW-0812">Transmembrane</keyword>
<feature type="transmembrane region" description="Helical" evidence="2">
    <location>
        <begin position="73"/>
        <end position="96"/>
    </location>
</feature>
<keyword evidence="4" id="KW-0808">Transferase</keyword>
<evidence type="ECO:0000259" key="3">
    <source>
        <dbReference type="Pfam" id="PF06580"/>
    </source>
</evidence>
<evidence type="ECO:0000313" key="4">
    <source>
        <dbReference type="EMBL" id="WOJ97394.1"/>
    </source>
</evidence>
<feature type="region of interest" description="Disordered" evidence="1">
    <location>
        <begin position="300"/>
        <end position="325"/>
    </location>
</feature>
<protein>
    <submittedName>
        <fullName evidence="4">Sensor histidine kinase</fullName>
    </submittedName>
</protein>
<name>A0ABZ0IEZ5_9GAMM</name>
<feature type="compositionally biased region" description="Low complexity" evidence="1">
    <location>
        <begin position="301"/>
        <end position="315"/>
    </location>
</feature>
<dbReference type="Gene3D" id="3.30.565.10">
    <property type="entry name" value="Histidine kinase-like ATPase, C-terminal domain"/>
    <property type="match status" value="1"/>
</dbReference>
<keyword evidence="2" id="KW-1133">Transmembrane helix</keyword>
<dbReference type="InterPro" id="IPR050640">
    <property type="entry name" value="Bact_2-comp_sensor_kinase"/>
</dbReference>
<gene>
    <name evidence="4" type="ORF">R0137_02195</name>
</gene>
<dbReference type="PANTHER" id="PTHR34220:SF7">
    <property type="entry name" value="SENSOR HISTIDINE KINASE YPDA"/>
    <property type="match status" value="1"/>
</dbReference>
<feature type="transmembrane region" description="Helical" evidence="2">
    <location>
        <begin position="38"/>
        <end position="61"/>
    </location>
</feature>
<dbReference type="EMBL" id="CP136865">
    <property type="protein sequence ID" value="WOJ97394.1"/>
    <property type="molecule type" value="Genomic_DNA"/>
</dbReference>
<dbReference type="Proteomes" id="UP001626549">
    <property type="component" value="Chromosome"/>
</dbReference>
<evidence type="ECO:0000256" key="1">
    <source>
        <dbReference type="SAM" id="MobiDB-lite"/>
    </source>
</evidence>
<proteinExistence type="predicted"/>
<reference evidence="4 5" key="1">
    <citation type="submission" date="2023-10" db="EMBL/GenBank/DDBJ databases">
        <title>Two novel species belonging to the OM43/NOR5 clade.</title>
        <authorList>
            <person name="Park M."/>
        </authorList>
    </citation>
    <scope>NUCLEOTIDE SEQUENCE [LARGE SCALE GENOMIC DNA]</scope>
    <source>
        <strain evidence="4 5">IMCC45268</strain>
    </source>
</reference>
<keyword evidence="4" id="KW-0418">Kinase</keyword>
<evidence type="ECO:0000256" key="2">
    <source>
        <dbReference type="SAM" id="Phobius"/>
    </source>
</evidence>
<sequence>MSRKFSPRLLLLQGAFWTVVFTLNVGPQWQKYGSPRELFEVVGTTTALQALVALIALRYLVPHLLDRGRVKQFGILLLVLLFVVAESNILFSYFYLEPAYPDSYGKYYQILSDLSLIERLGFSSMIRWIVFSKLPLFFFPAAVLIAVDYYQRQQSVLALREQKRSAELDALKNQLNPHFIFNTLNNIYALAIKGSDQTAEAIAKLSGILDYVLYRCNSEYVSLNDEVNMIDDYIALERLRFGDRLAISFVNEVREPVEIAPLLFLTLIENAFKHGASQALDTATVDLSLSASEKQIAFEVSNSTSPSSSSDKPSNAAAGDRPPGIGLKNLRRQLDLLYPNAHRLSINESDKQFTARLVVERDQK</sequence>